<evidence type="ECO:0000313" key="3">
    <source>
        <dbReference type="Proteomes" id="UP000050454"/>
    </source>
</evidence>
<evidence type="ECO:0000313" key="2">
    <source>
        <dbReference type="EMBL" id="KPM48336.1"/>
    </source>
</evidence>
<accession>A0A0P7C504</accession>
<dbReference type="Pfam" id="PF14534">
    <property type="entry name" value="DUF4440"/>
    <property type="match status" value="1"/>
</dbReference>
<proteinExistence type="predicted"/>
<name>A0A0P7C504_9BACT</name>
<organism evidence="2 3">
    <name type="scientific">Jiulongibacter sediminis</name>
    <dbReference type="NCBI Taxonomy" id="1605367"/>
    <lineage>
        <taxon>Bacteria</taxon>
        <taxon>Pseudomonadati</taxon>
        <taxon>Bacteroidota</taxon>
        <taxon>Cytophagia</taxon>
        <taxon>Cytophagales</taxon>
        <taxon>Leadbetterellaceae</taxon>
        <taxon>Jiulongibacter</taxon>
    </lineage>
</organism>
<dbReference type="InterPro" id="IPR032710">
    <property type="entry name" value="NTF2-like_dom_sf"/>
</dbReference>
<dbReference type="STRING" id="1605367.AFM12_06710"/>
<dbReference type="SUPFAM" id="SSF54427">
    <property type="entry name" value="NTF2-like"/>
    <property type="match status" value="1"/>
</dbReference>
<dbReference type="AlphaFoldDB" id="A0A0P7C504"/>
<comment type="caution">
    <text evidence="2">The sequence shown here is derived from an EMBL/GenBank/DDBJ whole genome shotgun (WGS) entry which is preliminary data.</text>
</comment>
<gene>
    <name evidence="2" type="ORF">AFM12_06710</name>
</gene>
<dbReference type="EMBL" id="LGTQ01000006">
    <property type="protein sequence ID" value="KPM48336.1"/>
    <property type="molecule type" value="Genomic_DNA"/>
</dbReference>
<reference evidence="2 3" key="1">
    <citation type="submission" date="2015-07" db="EMBL/GenBank/DDBJ databases">
        <title>The draft genome sequence of Leadbetterella sp. JN14-9.</title>
        <authorList>
            <person name="Liu Y."/>
            <person name="Du J."/>
            <person name="Shao Z."/>
        </authorList>
    </citation>
    <scope>NUCLEOTIDE SEQUENCE [LARGE SCALE GENOMIC DNA]</scope>
    <source>
        <strain evidence="2 3">JN14-9</strain>
    </source>
</reference>
<dbReference type="Gene3D" id="3.10.450.50">
    <property type="match status" value="1"/>
</dbReference>
<protein>
    <recommendedName>
        <fullName evidence="1">DUF4440 domain-containing protein</fullName>
    </recommendedName>
</protein>
<sequence>MFIFCGSISPQRGLSDEDHSVYEPPEATLESSLMSIHLKQTKMKKYSIYLLILLLCNLTVTAQSKAEEGIMANFKEQERCWNAHDLEYYVKAYRDSPESKTIGRSGVTYGVENILANYKKYYNDDNMGHLFFDEITMDRITSKVYYVVGRFNLEYEGKETRRGYFSVIIKKFGDQWLIVSDHSS</sequence>
<dbReference type="Proteomes" id="UP000050454">
    <property type="component" value="Unassembled WGS sequence"/>
</dbReference>
<feature type="domain" description="DUF4440" evidence="1">
    <location>
        <begin position="70"/>
        <end position="178"/>
    </location>
</feature>
<keyword evidence="3" id="KW-1185">Reference proteome</keyword>
<dbReference type="InterPro" id="IPR027843">
    <property type="entry name" value="DUF4440"/>
</dbReference>
<evidence type="ECO:0000259" key="1">
    <source>
        <dbReference type="Pfam" id="PF14534"/>
    </source>
</evidence>